<dbReference type="AlphaFoldDB" id="A0AA96DMI5"/>
<dbReference type="PRINTS" id="PR00508">
    <property type="entry name" value="S21N4MTFRASE"/>
</dbReference>
<dbReference type="InterPro" id="IPR029063">
    <property type="entry name" value="SAM-dependent_MTases_sf"/>
</dbReference>
<evidence type="ECO:0000313" key="5">
    <source>
        <dbReference type="EMBL" id="WNL29605.1"/>
    </source>
</evidence>
<dbReference type="EC" id="2.1.1.-" evidence="5"/>
<organism evidence="5">
    <name type="scientific">Arcobacter sp. AZ-2023</name>
    <dbReference type="NCBI Taxonomy" id="3074453"/>
    <lineage>
        <taxon>Bacteria</taxon>
        <taxon>Pseudomonadati</taxon>
        <taxon>Campylobacterota</taxon>
        <taxon>Epsilonproteobacteria</taxon>
        <taxon>Campylobacterales</taxon>
        <taxon>Arcobacteraceae</taxon>
        <taxon>Arcobacter</taxon>
    </lineage>
</organism>
<dbReference type="InterPro" id="IPR001091">
    <property type="entry name" value="RM_Methyltransferase"/>
</dbReference>
<accession>A0AA96DMI5</accession>
<sequence>MNEKQEKLIKLLEDMFQLNQTDLDFGIYRIMNQKADEIKQFLQKDLIASIKNAFSVNSNDGLQKELNDLISTITNAGMNPEDSPKVKEIREKLSSSSNNESTENEIYSYLTNFFSRYYKDGDFVSLRRYKKDTYAIPYEGEEVKLHWANSDQYYIKTSEFFRDYTFKVENKTYHFKIVEADTEKNNNKASDDNERRFVLDYDYPIYEENGELFIRFEYKSTGKELQSKLNEKAIDVILKEQNALIENLKTLSPTDKNKTRTILEKHLIDYTSRNSFDYFIHKDLKGFLSRELDFFIKNEILYIDDILDISSSQIENILNKVKTFKTIANKIITFLSQIEEFQKKLWLKKKFVIDTNYCITLDKIDEKYYEEILNNSEQLKEWKELFNVEIKSIEDLKSEIFLVLDTKFFDNDFKDKLLSEFDDIDEQCDGVLINSENFGALNLLQERYKEQVKTVYIDPPFNTGSDGFLYNDNYKHSSWMTFISDRLSLSKKMISSELGTLLVQCDKNEDANLKILLDNIFTPDNYINTIAVRMSSESGNKMAHADKMIPKVKESIHMYKKGEKIFLNPVKVIKNKFDDEYSKVIDGISKKEMSDLKIYLSKNDRDNAEKILDNMKMTSISRYSQDYNITPDDKWKFDNAWRIFNDKMNSSLATAYTPYGTNDFVITKSASGLLKLTKNNVTIKTGGERLEVVLAEDNLHFNPCDIWYDMAVISSSEGITGFNNGKKPEKLLNRIINMTSNENELILDYHLGSGTTSAVAHKLNRKYIGVEMAEYFESISLKRMKLVLNGKGKGIESIKNGGMFKYFRLESYEDCLNNLAFKNTDVGLFDDNVKEDYLLNYMLDYETNESLLNIDAFKTPFDYKLKIATSSAGETVETNVDLVETFNYLIGLKVKTRVMNKGFLVIQGENLKEEKILVIWRDAKSNDELNAFFSKMDFTVYDREFDIIYVNGDNNLANLKKDEEHFKVKLIEEEFKSRMFGE</sequence>
<gene>
    <name evidence="5" type="ORF">RMQ68_09590</name>
</gene>
<keyword evidence="3 5" id="KW-0808">Transferase</keyword>
<evidence type="ECO:0000256" key="1">
    <source>
        <dbReference type="ARBA" id="ARBA00006594"/>
    </source>
</evidence>
<dbReference type="GO" id="GO:0008170">
    <property type="term" value="F:N-methyltransferase activity"/>
    <property type="evidence" value="ECO:0007669"/>
    <property type="project" value="InterPro"/>
</dbReference>
<dbReference type="InterPro" id="IPR002052">
    <property type="entry name" value="DNA_methylase_N6_adenine_CS"/>
</dbReference>
<dbReference type="PROSITE" id="PS00092">
    <property type="entry name" value="N6_MTASE"/>
    <property type="match status" value="1"/>
</dbReference>
<dbReference type="GO" id="GO:0032259">
    <property type="term" value="P:methylation"/>
    <property type="evidence" value="ECO:0007669"/>
    <property type="project" value="UniProtKB-KW"/>
</dbReference>
<keyword evidence="2 5" id="KW-0489">Methyltransferase</keyword>
<dbReference type="SUPFAM" id="SSF53335">
    <property type="entry name" value="S-adenosyl-L-methionine-dependent methyltransferases"/>
    <property type="match status" value="1"/>
</dbReference>
<dbReference type="GO" id="GO:0003677">
    <property type="term" value="F:DNA binding"/>
    <property type="evidence" value="ECO:0007669"/>
    <property type="project" value="InterPro"/>
</dbReference>
<protein>
    <submittedName>
        <fullName evidence="5">Site-specific DNA-methyltransferase</fullName>
        <ecNumber evidence="5">2.1.1.-</ecNumber>
    </submittedName>
</protein>
<dbReference type="Pfam" id="PF01555">
    <property type="entry name" value="N6_N4_Mtase"/>
    <property type="match status" value="1"/>
</dbReference>
<dbReference type="Gene3D" id="3.40.50.150">
    <property type="entry name" value="Vaccinia Virus protein VP39"/>
    <property type="match status" value="1"/>
</dbReference>
<evidence type="ECO:0000256" key="3">
    <source>
        <dbReference type="ARBA" id="ARBA00022679"/>
    </source>
</evidence>
<evidence type="ECO:0000259" key="4">
    <source>
        <dbReference type="Pfam" id="PF01555"/>
    </source>
</evidence>
<dbReference type="EMBL" id="CP134854">
    <property type="protein sequence ID" value="WNL29605.1"/>
    <property type="molecule type" value="Genomic_DNA"/>
</dbReference>
<reference evidence="5" key="1">
    <citation type="submission" date="2023-09" db="EMBL/GenBank/DDBJ databases">
        <title>Arcobacter tbilisiensis sp. nov. isolated from chicken meat in Tbilisi, Georgia.</title>
        <authorList>
            <person name="Matthias R."/>
            <person name="Zautner A.E."/>
        </authorList>
    </citation>
    <scope>NUCLEOTIDE SEQUENCE</scope>
    <source>
        <strain evidence="5">LEO 52</strain>
    </source>
</reference>
<dbReference type="InterPro" id="IPR002941">
    <property type="entry name" value="DNA_methylase_N4/N6"/>
</dbReference>
<name>A0AA96DMI5_9BACT</name>
<dbReference type="REBASE" id="764317">
    <property type="entry name" value="M.AspLEO52ORF9590P"/>
</dbReference>
<proteinExistence type="inferred from homology"/>
<comment type="similarity">
    <text evidence="1">Belongs to the N(4)/N(6)-methyltransferase family.</text>
</comment>
<feature type="domain" description="DNA methylase N-4/N-6" evidence="4">
    <location>
        <begin position="452"/>
        <end position="780"/>
    </location>
</feature>
<evidence type="ECO:0000256" key="2">
    <source>
        <dbReference type="ARBA" id="ARBA00022603"/>
    </source>
</evidence>